<dbReference type="OrthoDB" id="17017at10239"/>
<name>R9TJM2_9CAUD</name>
<accession>R9TJM2</accession>
<evidence type="ECO:0000313" key="1">
    <source>
        <dbReference type="EMBL" id="AGN30302.2"/>
    </source>
</evidence>
<dbReference type="EMBL" id="HQ317393">
    <property type="protein sequence ID" value="AGN30302.2"/>
    <property type="molecule type" value="Genomic_DNA"/>
</dbReference>
<dbReference type="KEGG" id="vg:15926756"/>
<gene>
    <name evidence="1" type="ORF">VPFG_00303</name>
</gene>
<sequence>MMTSDEMAKEMIRVRSAVNLFDTCYSLQDAYQSDQRLMAALPENVRFMWQKRDEMNEAVFAEISRIEKRIDKTLCEINDPLHAIGKRVVKKSRKPFKGGEDVVRVTGITKHPEIDEYAFTYNYSKDDGSLGQSYIYTKMVTIDYSDMEL</sequence>
<keyword evidence="2" id="KW-1185">Reference proteome</keyword>
<dbReference type="GeneID" id="15926756"/>
<organism evidence="1 2">
    <name type="scientific">Vibrio phage nt-1</name>
    <dbReference type="NCBI Taxonomy" id="115992"/>
    <lineage>
        <taxon>Viruses</taxon>
        <taxon>Duplodnaviria</taxon>
        <taxon>Heunggongvirae</taxon>
        <taxon>Uroviricota</taxon>
        <taxon>Caudoviricetes</taxon>
        <taxon>Pantevenvirales</taxon>
        <taxon>Straboviridae</taxon>
        <taxon>Mylasvirus</taxon>
        <taxon>Mylasvirus persius</taxon>
    </lineage>
</organism>
<dbReference type="Proteomes" id="UP000201461">
    <property type="component" value="Segment"/>
</dbReference>
<reference evidence="1 2" key="1">
    <citation type="journal article" date="2014" name="Genome Biol. Evol.">
        <title>Composite Conserved Promoter-Terminator Motifs (PeSLs) that Mediate Modular Shuffling in the Diverse T4-Like Myoviruses.</title>
        <authorList>
            <person name="Comeau A.M."/>
            <person name="Arbiol C."/>
            <person name="Krisch H.M."/>
        </authorList>
    </citation>
    <scope>NUCLEOTIDE SEQUENCE [LARGE SCALE GENOMIC DNA]</scope>
</reference>
<protein>
    <submittedName>
        <fullName evidence="1">Uncharacterized protein</fullName>
    </submittedName>
</protein>
<evidence type="ECO:0000313" key="2">
    <source>
        <dbReference type="Proteomes" id="UP000201461"/>
    </source>
</evidence>
<proteinExistence type="predicted"/>
<dbReference type="RefSeq" id="YP_008125451.2">
    <property type="nucleotide sequence ID" value="NC_021529.2"/>
</dbReference>